<dbReference type="GO" id="GO:0010181">
    <property type="term" value="F:FMN binding"/>
    <property type="evidence" value="ECO:0007669"/>
    <property type="project" value="UniProtKB-UniRule"/>
</dbReference>
<keyword evidence="4 8" id="KW-0285">Flavoprotein</keyword>
<comment type="cofactor">
    <cofactor evidence="1 8">
        <name>FMN</name>
        <dbReference type="ChEBI" id="CHEBI:58210"/>
    </cofactor>
</comment>
<dbReference type="PANTHER" id="PTHR42809">
    <property type="entry name" value="FLAVODOXIN 2"/>
    <property type="match status" value="1"/>
</dbReference>
<dbReference type="AlphaFoldDB" id="A0A2V4A0J8"/>
<sequence length="168" mass="18214">MQNIGIFYGSSTGNTEAVAKKIQDELGADIASTIDVADASAADLEKYNNLILGTSTWGIGDLQDDFEGFLSEISSANMDGKKVALFGLGDQYSYSDSFVDGMGEIFETLEEKSCELVGETSTDGYEYDASRAEKDGKLVGLAIDIENQDDQTEDRVADWVAELKNQFN</sequence>
<dbReference type="Gene3D" id="3.40.50.360">
    <property type="match status" value="1"/>
</dbReference>
<dbReference type="NCBIfam" id="TIGR01752">
    <property type="entry name" value="flav_long"/>
    <property type="match status" value="1"/>
</dbReference>
<evidence type="ECO:0000256" key="4">
    <source>
        <dbReference type="ARBA" id="ARBA00022630"/>
    </source>
</evidence>
<evidence type="ECO:0000313" key="11">
    <source>
        <dbReference type="Proteomes" id="UP000248079"/>
    </source>
</evidence>
<accession>A0A2V4A0J8</accession>
<protein>
    <recommendedName>
        <fullName evidence="8">Flavodoxin</fullName>
    </recommendedName>
</protein>
<dbReference type="NCBIfam" id="NF006739">
    <property type="entry name" value="PRK09267.1-5"/>
    <property type="match status" value="1"/>
</dbReference>
<evidence type="ECO:0000256" key="1">
    <source>
        <dbReference type="ARBA" id="ARBA00001917"/>
    </source>
</evidence>
<dbReference type="InterPro" id="IPR050619">
    <property type="entry name" value="Flavodoxin"/>
</dbReference>
<evidence type="ECO:0000313" key="10">
    <source>
        <dbReference type="EMBL" id="PXY02033.1"/>
    </source>
</evidence>
<dbReference type="NCBIfam" id="NF006738">
    <property type="entry name" value="PRK09267.1-4"/>
    <property type="match status" value="1"/>
</dbReference>
<dbReference type="Proteomes" id="UP000248079">
    <property type="component" value="Unassembled WGS sequence"/>
</dbReference>
<keyword evidence="11" id="KW-1185">Reference proteome</keyword>
<comment type="caution">
    <text evidence="10">The sequence shown here is derived from an EMBL/GenBank/DDBJ whole genome shotgun (WGS) entry which is preliminary data.</text>
</comment>
<dbReference type="PROSITE" id="PS00201">
    <property type="entry name" value="FLAVODOXIN"/>
    <property type="match status" value="1"/>
</dbReference>
<evidence type="ECO:0000256" key="7">
    <source>
        <dbReference type="ARBA" id="ARBA00023231"/>
    </source>
</evidence>
<dbReference type="SUPFAM" id="SSF52218">
    <property type="entry name" value="Flavoproteins"/>
    <property type="match status" value="1"/>
</dbReference>
<dbReference type="InterPro" id="IPR001094">
    <property type="entry name" value="Flavdoxin-like"/>
</dbReference>
<dbReference type="PANTHER" id="PTHR42809:SF1">
    <property type="entry name" value="FLAVODOXIN 1"/>
    <property type="match status" value="1"/>
</dbReference>
<comment type="similarity">
    <text evidence="2 8">Belongs to the flavodoxin family.</text>
</comment>
<reference evidence="10 11" key="1">
    <citation type="submission" date="2018-05" db="EMBL/GenBank/DDBJ databases">
        <title>Marinifilum breve JC075T sp. nov., a marine bacterium isolated from Yongle Blue Hole in the South China Sea.</title>
        <authorList>
            <person name="Fu T."/>
        </authorList>
    </citation>
    <scope>NUCLEOTIDE SEQUENCE [LARGE SCALE GENOMIC DNA]</scope>
    <source>
        <strain evidence="10 11">JC075</strain>
    </source>
</reference>
<proteinExistence type="inferred from homology"/>
<dbReference type="InterPro" id="IPR008254">
    <property type="entry name" value="Flavodoxin/NO_synth"/>
</dbReference>
<evidence type="ECO:0000256" key="2">
    <source>
        <dbReference type="ARBA" id="ARBA00005267"/>
    </source>
</evidence>
<dbReference type="InterPro" id="IPR001226">
    <property type="entry name" value="Flavodoxin_CS"/>
</dbReference>
<dbReference type="OrthoDB" id="9790745at2"/>
<gene>
    <name evidence="10" type="ORF">DF185_05145</name>
</gene>
<comment type="function">
    <text evidence="8">Low-potential electron donor to a number of redox enzymes.</text>
</comment>
<dbReference type="PRINTS" id="PR00369">
    <property type="entry name" value="FLAVODOXIN"/>
</dbReference>
<keyword evidence="7" id="KW-0535">Nitrogen fixation</keyword>
<evidence type="ECO:0000256" key="6">
    <source>
        <dbReference type="ARBA" id="ARBA00022982"/>
    </source>
</evidence>
<dbReference type="EMBL" id="QFLI01000002">
    <property type="protein sequence ID" value="PXY02033.1"/>
    <property type="molecule type" value="Genomic_DNA"/>
</dbReference>
<dbReference type="GO" id="GO:0009055">
    <property type="term" value="F:electron transfer activity"/>
    <property type="evidence" value="ECO:0007669"/>
    <property type="project" value="UniProtKB-UniRule"/>
</dbReference>
<dbReference type="Pfam" id="PF00258">
    <property type="entry name" value="Flavodoxin_1"/>
    <property type="match status" value="1"/>
</dbReference>
<evidence type="ECO:0000256" key="8">
    <source>
        <dbReference type="PIRNR" id="PIRNR038996"/>
    </source>
</evidence>
<dbReference type="PROSITE" id="PS50902">
    <property type="entry name" value="FLAVODOXIN_LIKE"/>
    <property type="match status" value="1"/>
</dbReference>
<evidence type="ECO:0000256" key="3">
    <source>
        <dbReference type="ARBA" id="ARBA00022448"/>
    </source>
</evidence>
<dbReference type="InterPro" id="IPR010086">
    <property type="entry name" value="Flavodoxin_lc"/>
</dbReference>
<evidence type="ECO:0000256" key="5">
    <source>
        <dbReference type="ARBA" id="ARBA00022643"/>
    </source>
</evidence>
<evidence type="ECO:0000259" key="9">
    <source>
        <dbReference type="PROSITE" id="PS50902"/>
    </source>
</evidence>
<name>A0A2V4A0J8_9BACT</name>
<dbReference type="InterPro" id="IPR029039">
    <property type="entry name" value="Flavoprotein-like_sf"/>
</dbReference>
<feature type="domain" description="Flavodoxin-like" evidence="9">
    <location>
        <begin position="4"/>
        <end position="164"/>
    </location>
</feature>
<organism evidence="10 11">
    <name type="scientific">Marinifilum breve</name>
    <dbReference type="NCBI Taxonomy" id="2184082"/>
    <lineage>
        <taxon>Bacteria</taxon>
        <taxon>Pseudomonadati</taxon>
        <taxon>Bacteroidota</taxon>
        <taxon>Bacteroidia</taxon>
        <taxon>Marinilabiliales</taxon>
        <taxon>Marinifilaceae</taxon>
    </lineage>
</organism>
<dbReference type="PIRSF" id="PIRSF038996">
    <property type="entry name" value="FldA"/>
    <property type="match status" value="1"/>
</dbReference>
<keyword evidence="3 8" id="KW-0813">Transport</keyword>
<keyword evidence="5 8" id="KW-0288">FMN</keyword>
<keyword evidence="6 8" id="KW-0249">Electron transport</keyword>
<dbReference type="RefSeq" id="WP_110359667.1">
    <property type="nucleotide sequence ID" value="NZ_QFLI01000002.1"/>
</dbReference>